<evidence type="ECO:0000259" key="2">
    <source>
        <dbReference type="Pfam" id="PF14478"/>
    </source>
</evidence>
<feature type="transmembrane region" description="Helical" evidence="1">
    <location>
        <begin position="7"/>
        <end position="28"/>
    </location>
</feature>
<organism evidence="3 4">
    <name type="scientific">Candidatus Lloydbacteria bacterium RIFOXYC12_FULL_46_25</name>
    <dbReference type="NCBI Taxonomy" id="1798670"/>
    <lineage>
        <taxon>Bacteria</taxon>
        <taxon>Candidatus Lloydiibacteriota</taxon>
    </lineage>
</organism>
<sequence length="158" mass="17155">MQKFSSIFIRVAVGLAILIGLFAIFYPAPQKEEVTPEQGVAQVVPKAATVSVIIDTGEAMQKFPAVPYQDGMTVFSALQALASSSSIQLSTKDYGGEMGVFIESINGVGPGDKTRWWQFWVNNEYSTVGASAYVLRPSDEVVFEFLGAEPKSAVDEYE</sequence>
<keyword evidence="1" id="KW-0472">Membrane</keyword>
<dbReference type="Pfam" id="PF14478">
    <property type="entry name" value="DUF4430"/>
    <property type="match status" value="1"/>
</dbReference>
<dbReference type="EMBL" id="MHLU01000142">
    <property type="protein sequence ID" value="OGZ17312.1"/>
    <property type="molecule type" value="Genomic_DNA"/>
</dbReference>
<dbReference type="AlphaFoldDB" id="A0A1G2DV86"/>
<keyword evidence="1" id="KW-0812">Transmembrane</keyword>
<keyword evidence="1" id="KW-1133">Transmembrane helix</keyword>
<gene>
    <name evidence="3" type="ORF">A2494_03455</name>
</gene>
<dbReference type="InterPro" id="IPR027954">
    <property type="entry name" value="Transcobalamin-like_C"/>
</dbReference>
<protein>
    <recommendedName>
        <fullName evidence="2">Transcobalamin-like C-terminal domain-containing protein</fullName>
    </recommendedName>
</protein>
<reference evidence="3 4" key="1">
    <citation type="journal article" date="2016" name="Nat. Commun.">
        <title>Thousands of microbial genomes shed light on interconnected biogeochemical processes in an aquifer system.</title>
        <authorList>
            <person name="Anantharaman K."/>
            <person name="Brown C.T."/>
            <person name="Hug L.A."/>
            <person name="Sharon I."/>
            <person name="Castelle C.J."/>
            <person name="Probst A.J."/>
            <person name="Thomas B.C."/>
            <person name="Singh A."/>
            <person name="Wilkins M.J."/>
            <person name="Karaoz U."/>
            <person name="Brodie E.L."/>
            <person name="Williams K.H."/>
            <person name="Hubbard S.S."/>
            <person name="Banfield J.F."/>
        </authorList>
    </citation>
    <scope>NUCLEOTIDE SEQUENCE [LARGE SCALE GENOMIC DNA]</scope>
</reference>
<feature type="domain" description="Transcobalamin-like C-terminal" evidence="2">
    <location>
        <begin position="71"/>
        <end position="145"/>
    </location>
</feature>
<evidence type="ECO:0000313" key="3">
    <source>
        <dbReference type="EMBL" id="OGZ17312.1"/>
    </source>
</evidence>
<proteinExistence type="predicted"/>
<name>A0A1G2DV86_9BACT</name>
<accession>A0A1G2DV86</accession>
<dbReference type="Proteomes" id="UP000178106">
    <property type="component" value="Unassembled WGS sequence"/>
</dbReference>
<dbReference type="Gene3D" id="2.170.130.30">
    <property type="match status" value="1"/>
</dbReference>
<evidence type="ECO:0000313" key="4">
    <source>
        <dbReference type="Proteomes" id="UP000178106"/>
    </source>
</evidence>
<evidence type="ECO:0000256" key="1">
    <source>
        <dbReference type="SAM" id="Phobius"/>
    </source>
</evidence>
<comment type="caution">
    <text evidence="3">The sequence shown here is derived from an EMBL/GenBank/DDBJ whole genome shotgun (WGS) entry which is preliminary data.</text>
</comment>